<dbReference type="PANTHER" id="PTHR21402">
    <property type="entry name" value="GAMETOCYTE SPECIFIC FACTOR 1-RELATED"/>
    <property type="match status" value="1"/>
</dbReference>
<organism evidence="2 3">
    <name type="scientific">Eleusine coracana subsp. coracana</name>
    <dbReference type="NCBI Taxonomy" id="191504"/>
    <lineage>
        <taxon>Eukaryota</taxon>
        <taxon>Viridiplantae</taxon>
        <taxon>Streptophyta</taxon>
        <taxon>Embryophyta</taxon>
        <taxon>Tracheophyta</taxon>
        <taxon>Spermatophyta</taxon>
        <taxon>Magnoliopsida</taxon>
        <taxon>Liliopsida</taxon>
        <taxon>Poales</taxon>
        <taxon>Poaceae</taxon>
        <taxon>PACMAD clade</taxon>
        <taxon>Chloridoideae</taxon>
        <taxon>Cynodonteae</taxon>
        <taxon>Eleusininae</taxon>
        <taxon>Eleusine</taxon>
    </lineage>
</organism>
<evidence type="ECO:0000313" key="2">
    <source>
        <dbReference type="EMBL" id="GJN37174.1"/>
    </source>
</evidence>
<dbReference type="EMBL" id="BQKI01000093">
    <property type="protein sequence ID" value="GJN37174.1"/>
    <property type="molecule type" value="Genomic_DNA"/>
</dbReference>
<evidence type="ECO:0000313" key="3">
    <source>
        <dbReference type="Proteomes" id="UP001054889"/>
    </source>
</evidence>
<dbReference type="Proteomes" id="UP001054889">
    <property type="component" value="Unassembled WGS sequence"/>
</dbReference>
<dbReference type="AlphaFoldDB" id="A0AAV5FQN8"/>
<dbReference type="InterPro" id="IPR051591">
    <property type="entry name" value="UPF0224_FAM112_RNA_Proc"/>
</dbReference>
<sequence>MEAPPFPSSPSSAAAASQPPPPLSSTSAPSSPSLPPPSPPSPPLSSRLRPPPPSPPPPHLRPPPPLPPPASAVTLPLPLPPAPYSDCPAVVRATPTPVPDSCSLPLPSSPPSAQTSLPPRSPGTTAPAPPQNPRPSRVLPSEIRPPAPGAGLLGRPRPPLPGSYSYAVARVAAAFRFGVTPRWEAELRQRMLASSPKYGVRIDAAVRDHVWVLVWLCLKAAATEAQCFLDRMGKGDDHVGLDFDPRAVRFECPRLAEGISWLGAQLGILYGESNGRLFAIAAVKEAVLCMGYCLMVGAVKDGFGGGGNGQAGSGGGAGEKGSDAGDVVAGPAFLSQIAAAIAALYERFTMQEKIKALQAPHPSKYQLLFEYSKALERGHLERSNRPHYRAVMEYDGIFSRRVDNQESGKAKTKEELLAEERDYKRRRQSYRGKKVKRNPTEILRDIIDEHMEEIKQAGGIGCLVAAPEDIAQNMLKSNSYGGPYQGSFDPTSRSSHDKAVFGSWSPSCENSQHDDSLGRVSSRSHGKRDSYKILRYETHGNRYRNLSVHENRWAKGPENKIYQTYPDRRESKRHQRNSNDERKYAYTHKEDVSKTQITILNQVTVQLAQHNHKDPQSQNTTTR</sequence>
<evidence type="ECO:0000256" key="1">
    <source>
        <dbReference type="SAM" id="MobiDB-lite"/>
    </source>
</evidence>
<comment type="caution">
    <text evidence="2">The sequence shown here is derived from an EMBL/GenBank/DDBJ whole genome shotgun (WGS) entry which is preliminary data.</text>
</comment>
<proteinExistence type="predicted"/>
<feature type="region of interest" description="Disordered" evidence="1">
    <location>
        <begin position="1"/>
        <end position="156"/>
    </location>
</feature>
<accession>A0AAV5FQN8</accession>
<reference evidence="2" key="2">
    <citation type="submission" date="2021-12" db="EMBL/GenBank/DDBJ databases">
        <title>Resequencing data analysis of finger millet.</title>
        <authorList>
            <person name="Hatakeyama M."/>
            <person name="Aluri S."/>
            <person name="Balachadran M.T."/>
            <person name="Sivarajan S.R."/>
            <person name="Poveda L."/>
            <person name="Shimizu-Inatsugi R."/>
            <person name="Schlapbach R."/>
            <person name="Sreeman S.M."/>
            <person name="Shimizu K.K."/>
        </authorList>
    </citation>
    <scope>NUCLEOTIDE SEQUENCE</scope>
</reference>
<feature type="region of interest" description="Disordered" evidence="1">
    <location>
        <begin position="486"/>
        <end position="528"/>
    </location>
</feature>
<protein>
    <submittedName>
        <fullName evidence="2">Uncharacterized protein</fullName>
    </submittedName>
</protein>
<dbReference type="PANTHER" id="PTHR21402:SF10">
    <property type="entry name" value="U11_U12 SMALL NUCLEAR RIBONUCLEOPROTEIN 48 KDA PROTEIN"/>
    <property type="match status" value="1"/>
</dbReference>
<feature type="compositionally biased region" description="Low complexity" evidence="1">
    <location>
        <begin position="88"/>
        <end position="118"/>
    </location>
</feature>
<gene>
    <name evidence="2" type="primary">gb26101</name>
    <name evidence="2" type="ORF">PR202_gb26101</name>
</gene>
<reference evidence="2" key="1">
    <citation type="journal article" date="2018" name="DNA Res.">
        <title>Multiple hybrid de novo genome assembly of finger millet, an orphan allotetraploid crop.</title>
        <authorList>
            <person name="Hatakeyama M."/>
            <person name="Aluri S."/>
            <person name="Balachadran M.T."/>
            <person name="Sivarajan S.R."/>
            <person name="Patrignani A."/>
            <person name="Gruter S."/>
            <person name="Poveda L."/>
            <person name="Shimizu-Inatsugi R."/>
            <person name="Baeten J."/>
            <person name="Francoijs K.J."/>
            <person name="Nataraja K.N."/>
            <person name="Reddy Y.A.N."/>
            <person name="Phadnis S."/>
            <person name="Ravikumar R.L."/>
            <person name="Schlapbach R."/>
            <person name="Sreeman S.M."/>
            <person name="Shimizu K.K."/>
        </authorList>
    </citation>
    <scope>NUCLEOTIDE SEQUENCE</scope>
</reference>
<keyword evidence="3" id="KW-1185">Reference proteome</keyword>
<feature type="compositionally biased region" description="Pro residues" evidence="1">
    <location>
        <begin position="32"/>
        <end position="70"/>
    </location>
</feature>
<name>A0AAV5FQN8_ELECO</name>